<feature type="region of interest" description="Disordered" evidence="1">
    <location>
        <begin position="60"/>
        <end position="83"/>
    </location>
</feature>
<dbReference type="RefSeq" id="WP_156472399.1">
    <property type="nucleotide sequence ID" value="NZ_JBHUMB010000014.1"/>
</dbReference>
<sequence>MHTLSFKQTPKKLLSPPIFATLLFLTFMSCQKTNNERELIQDETEVTFELNGVDDVQEQAATLSHDPERRVHSTSTSTTNHHTVEDTKVEDFDMSTTLMVSSELDRIESSWDSESPKTGFPSDVKRNAIVPMPAGRQFRILIYQQSGTEWRFVSHNDFVSAADNQGKTVRLTMDRTYRWIAYSYDSTDPITDAVPQIGSTVAPTISTRPNQPTLYSSGGQFTNTANTATQYILFRHRTSKVEVLVDTRGMFDIMGRYVTDIPLLGVQLTSTIGGVGKLTTATLNLFTGQLSNQTPHNAAGVALNFANLDDINGSDLPHNYSSAKISTNSLYTALSAQQANFSATINSANIIESGGFADDAAIVQTGTRARVLVAPTAPRTATFTSSTVDNSVGRVFRLSFRFAHRGVRIGNNYWASGALYFRDNEYRIDRVRFISTAFRQANNAPREFYWRYGKRYPHQTGTMPPFVTIPPINNPIGDPCSFMQPRGIWRTSTRADQNDLAGRPRTRAGAGAQNLVVYFPSTDAAPPNEYAFLYVNGMGFYRSGNLPFTPPQTNNQHGVHLNSFSLTNPPPLQNPTNQTYLGLVISFPANATSTMRNPSPPFEMATSHTVRCVRNAM</sequence>
<name>A0ABW5UIW1_9SPHI</name>
<evidence type="ECO:0000313" key="3">
    <source>
        <dbReference type="Proteomes" id="UP001597418"/>
    </source>
</evidence>
<organism evidence="2 3">
    <name type="scientific">Sphingobacterium populi</name>
    <dbReference type="NCBI Taxonomy" id="1812824"/>
    <lineage>
        <taxon>Bacteria</taxon>
        <taxon>Pseudomonadati</taxon>
        <taxon>Bacteroidota</taxon>
        <taxon>Sphingobacteriia</taxon>
        <taxon>Sphingobacteriales</taxon>
        <taxon>Sphingobacteriaceae</taxon>
        <taxon>Sphingobacterium</taxon>
    </lineage>
</organism>
<accession>A0ABW5UIW1</accession>
<gene>
    <name evidence="2" type="ORF">ACFSQ6_15050</name>
</gene>
<evidence type="ECO:0000313" key="2">
    <source>
        <dbReference type="EMBL" id="MFD2744714.1"/>
    </source>
</evidence>
<dbReference type="Proteomes" id="UP001597418">
    <property type="component" value="Unassembled WGS sequence"/>
</dbReference>
<dbReference type="EMBL" id="JBHUMB010000014">
    <property type="protein sequence ID" value="MFD2744714.1"/>
    <property type="molecule type" value="Genomic_DNA"/>
</dbReference>
<reference evidence="3" key="1">
    <citation type="journal article" date="2019" name="Int. J. Syst. Evol. Microbiol.">
        <title>The Global Catalogue of Microorganisms (GCM) 10K type strain sequencing project: providing services to taxonomists for standard genome sequencing and annotation.</title>
        <authorList>
            <consortium name="The Broad Institute Genomics Platform"/>
            <consortium name="The Broad Institute Genome Sequencing Center for Infectious Disease"/>
            <person name="Wu L."/>
            <person name="Ma J."/>
        </authorList>
    </citation>
    <scope>NUCLEOTIDE SEQUENCE [LARGE SCALE GENOMIC DNA]</scope>
    <source>
        <strain evidence="3">KCTC 42247</strain>
    </source>
</reference>
<proteinExistence type="predicted"/>
<evidence type="ECO:0008006" key="4">
    <source>
        <dbReference type="Google" id="ProtNLM"/>
    </source>
</evidence>
<protein>
    <recommendedName>
        <fullName evidence="4">Fimbrillin family protein</fullName>
    </recommendedName>
</protein>
<comment type="caution">
    <text evidence="2">The sequence shown here is derived from an EMBL/GenBank/DDBJ whole genome shotgun (WGS) entry which is preliminary data.</text>
</comment>
<evidence type="ECO:0000256" key="1">
    <source>
        <dbReference type="SAM" id="MobiDB-lite"/>
    </source>
</evidence>
<keyword evidence="3" id="KW-1185">Reference proteome</keyword>
<dbReference type="PROSITE" id="PS51257">
    <property type="entry name" value="PROKAR_LIPOPROTEIN"/>
    <property type="match status" value="1"/>
</dbReference>